<dbReference type="InterPro" id="IPR029058">
    <property type="entry name" value="AB_hydrolase_fold"/>
</dbReference>
<protein>
    <submittedName>
        <fullName evidence="4">Serine hydrolase FSH domain-containing protein</fullName>
    </submittedName>
</protein>
<keyword evidence="2 4" id="KW-0378">Hydrolase</keyword>
<organism evidence="4 5">
    <name type="scientific">Seiridium unicorne</name>
    <dbReference type="NCBI Taxonomy" id="138068"/>
    <lineage>
        <taxon>Eukaryota</taxon>
        <taxon>Fungi</taxon>
        <taxon>Dikarya</taxon>
        <taxon>Ascomycota</taxon>
        <taxon>Pezizomycotina</taxon>
        <taxon>Sordariomycetes</taxon>
        <taxon>Xylariomycetidae</taxon>
        <taxon>Amphisphaeriales</taxon>
        <taxon>Sporocadaceae</taxon>
        <taxon>Seiridium</taxon>
    </lineage>
</organism>
<sequence>MSDKPRIICLHGGGANARIFELQMRRVIISLQDHFRFVFVEGPWTSELHPDLKVVYGDFNPGRRWCRWLPQQPYLEDAAASNEVERVLVDAMDRDEGSGEWVGILGFSQGARMAFSILLENQLRMQNSPPTTGFAGVHWQFGVIMAGRGAPFGLSDRSSGNTHYAHFSQLPGVQEEAWYDGCFPDRVRTPTLHVHGLQDPGLELHRALLTHFASPEHARLIEWNGAHRIPLKTADVKLLVDATLEIANVSRTTRIHAQSVERFADHWLPSQSAKHGRVREVVVPEEKGGNTSIATQEIRAYA</sequence>
<dbReference type="Proteomes" id="UP001408356">
    <property type="component" value="Unassembled WGS sequence"/>
</dbReference>
<feature type="domain" description="Serine hydrolase" evidence="3">
    <location>
        <begin position="1"/>
        <end position="234"/>
    </location>
</feature>
<gene>
    <name evidence="4" type="ORF">SUNI508_10785</name>
</gene>
<proteinExistence type="inferred from homology"/>
<evidence type="ECO:0000256" key="1">
    <source>
        <dbReference type="ARBA" id="ARBA00005863"/>
    </source>
</evidence>
<dbReference type="EMBL" id="JARVKF010000421">
    <property type="protein sequence ID" value="KAK9414842.1"/>
    <property type="molecule type" value="Genomic_DNA"/>
</dbReference>
<evidence type="ECO:0000259" key="3">
    <source>
        <dbReference type="Pfam" id="PF03959"/>
    </source>
</evidence>
<accession>A0ABR2UJN5</accession>
<dbReference type="SUPFAM" id="SSF53474">
    <property type="entry name" value="alpha/beta-Hydrolases"/>
    <property type="match status" value="1"/>
</dbReference>
<reference evidence="4 5" key="1">
    <citation type="journal article" date="2024" name="J. Plant Pathol.">
        <title>Sequence and assembly of the genome of Seiridium unicorne, isolate CBS 538.82, causal agent of cypress canker disease.</title>
        <authorList>
            <person name="Scali E."/>
            <person name="Rocca G.D."/>
            <person name="Danti R."/>
            <person name="Garbelotto M."/>
            <person name="Barberini S."/>
            <person name="Baroncelli R."/>
            <person name="Emiliani G."/>
        </authorList>
    </citation>
    <scope>NUCLEOTIDE SEQUENCE [LARGE SCALE GENOMIC DNA]</scope>
    <source>
        <strain evidence="4 5">BM-138-508</strain>
    </source>
</reference>
<evidence type="ECO:0000313" key="4">
    <source>
        <dbReference type="EMBL" id="KAK9414842.1"/>
    </source>
</evidence>
<dbReference type="Pfam" id="PF03959">
    <property type="entry name" value="FSH1"/>
    <property type="match status" value="1"/>
</dbReference>
<comment type="similarity">
    <text evidence="1">Belongs to the LovG family.</text>
</comment>
<dbReference type="Gene3D" id="3.40.50.1820">
    <property type="entry name" value="alpha/beta hydrolase"/>
    <property type="match status" value="1"/>
</dbReference>
<dbReference type="PANTHER" id="PTHR48070">
    <property type="entry name" value="ESTERASE OVCA2"/>
    <property type="match status" value="1"/>
</dbReference>
<dbReference type="PANTHER" id="PTHR48070:SF3">
    <property type="entry name" value="ESTERASE DBAE-RELATED"/>
    <property type="match status" value="1"/>
</dbReference>
<name>A0ABR2UJN5_9PEZI</name>
<keyword evidence="5" id="KW-1185">Reference proteome</keyword>
<dbReference type="InterPro" id="IPR005645">
    <property type="entry name" value="FSH-like_dom"/>
</dbReference>
<dbReference type="GO" id="GO:0016787">
    <property type="term" value="F:hydrolase activity"/>
    <property type="evidence" value="ECO:0007669"/>
    <property type="project" value="UniProtKB-KW"/>
</dbReference>
<evidence type="ECO:0000313" key="5">
    <source>
        <dbReference type="Proteomes" id="UP001408356"/>
    </source>
</evidence>
<evidence type="ECO:0000256" key="2">
    <source>
        <dbReference type="ARBA" id="ARBA00022801"/>
    </source>
</evidence>
<dbReference type="InterPro" id="IPR050593">
    <property type="entry name" value="LovG"/>
</dbReference>
<comment type="caution">
    <text evidence="4">The sequence shown here is derived from an EMBL/GenBank/DDBJ whole genome shotgun (WGS) entry which is preliminary data.</text>
</comment>